<reference evidence="2" key="1">
    <citation type="submission" date="2021-03" db="EMBL/GenBank/DDBJ databases">
        <title>Draft genome sequence of rust myrtle Austropuccinia psidii MF-1, a brazilian biotype.</title>
        <authorList>
            <person name="Quecine M.C."/>
            <person name="Pachon D.M.R."/>
            <person name="Bonatelli M.L."/>
            <person name="Correr F.H."/>
            <person name="Franceschini L.M."/>
            <person name="Leite T.F."/>
            <person name="Margarido G.R.A."/>
            <person name="Almeida C.A."/>
            <person name="Ferrarezi J.A."/>
            <person name="Labate C.A."/>
        </authorList>
    </citation>
    <scope>NUCLEOTIDE SEQUENCE</scope>
    <source>
        <strain evidence="2">MF-1</strain>
    </source>
</reference>
<evidence type="ECO:0000313" key="3">
    <source>
        <dbReference type="Proteomes" id="UP000765509"/>
    </source>
</evidence>
<dbReference type="OrthoDB" id="413361at2759"/>
<protein>
    <recommendedName>
        <fullName evidence="1">Reverse transcriptase Ty1/copia-type domain-containing protein</fullName>
    </recommendedName>
</protein>
<dbReference type="Pfam" id="PF07727">
    <property type="entry name" value="RVT_2"/>
    <property type="match status" value="1"/>
</dbReference>
<name>A0A9Q3FUA3_9BASI</name>
<dbReference type="SUPFAM" id="SSF56672">
    <property type="entry name" value="DNA/RNA polymerases"/>
    <property type="match status" value="1"/>
</dbReference>
<dbReference type="EMBL" id="AVOT02048825">
    <property type="protein sequence ID" value="MBW0544010.1"/>
    <property type="molecule type" value="Genomic_DNA"/>
</dbReference>
<proteinExistence type="predicted"/>
<keyword evidence="3" id="KW-1185">Reference proteome</keyword>
<comment type="caution">
    <text evidence="2">The sequence shown here is derived from an EMBL/GenBank/DDBJ whole genome shotgun (WGS) entry which is preliminary data.</text>
</comment>
<dbReference type="InterPro" id="IPR013103">
    <property type="entry name" value="RVT_2"/>
</dbReference>
<evidence type="ECO:0000259" key="1">
    <source>
        <dbReference type="Pfam" id="PF07727"/>
    </source>
</evidence>
<organism evidence="2 3">
    <name type="scientific">Austropuccinia psidii MF-1</name>
    <dbReference type="NCBI Taxonomy" id="1389203"/>
    <lineage>
        <taxon>Eukaryota</taxon>
        <taxon>Fungi</taxon>
        <taxon>Dikarya</taxon>
        <taxon>Basidiomycota</taxon>
        <taxon>Pucciniomycotina</taxon>
        <taxon>Pucciniomycetes</taxon>
        <taxon>Pucciniales</taxon>
        <taxon>Sphaerophragmiaceae</taxon>
        <taxon>Austropuccinia</taxon>
    </lineage>
</organism>
<dbReference type="InterPro" id="IPR043502">
    <property type="entry name" value="DNA/RNA_pol_sf"/>
</dbReference>
<evidence type="ECO:0000313" key="2">
    <source>
        <dbReference type="EMBL" id="MBW0544010.1"/>
    </source>
</evidence>
<dbReference type="AlphaFoldDB" id="A0A9Q3FUA3"/>
<dbReference type="Proteomes" id="UP000765509">
    <property type="component" value="Unassembled WGS sequence"/>
</dbReference>
<feature type="domain" description="Reverse transcriptase Ty1/copia-type" evidence="1">
    <location>
        <begin position="6"/>
        <end position="225"/>
    </location>
</feature>
<gene>
    <name evidence="2" type="ORF">O181_083725</name>
</gene>
<sequence>MNCLPVWDVVDLRPDYKLVRTTWVFRTKFNLLNEIAEHKTCLCAQGLTQKPSLDYGKTYAPTGRMNSLQTLIAFAASRGLLFHQVDIKSAFLDAPLTKTVYLSIPQGLNLDQRKSYLHLNKVIYGLKQAPLAWYDRLKECLFKVGFTPCLLESCVFFRKDPIQLWLYIHVDDIAIFGLDVGSFKEEISKEFEIKDIGATDLMLGVKIPHSGEFISLNQQNFTESLL</sequence>
<accession>A0A9Q3FUA3</accession>